<dbReference type="PANTHER" id="PTHR12110">
    <property type="entry name" value="HYDROXYPYRUVATE ISOMERASE"/>
    <property type="match status" value="1"/>
</dbReference>
<dbReference type="InterPro" id="IPR050312">
    <property type="entry name" value="IolE/XylAMocC-like"/>
</dbReference>
<evidence type="ECO:0000313" key="2">
    <source>
        <dbReference type="EMBL" id="MDQ6598163.1"/>
    </source>
</evidence>
<dbReference type="RefSeq" id="WP_133337103.1">
    <property type="nucleotide sequence ID" value="NZ_JAVGVR010000001.1"/>
</dbReference>
<sequence length="304" mass="35191">MNLSIFTDMLGCESFEEALQHVKNLGFVNIDLRGKLDGSTIDNIPLDKARKLSLQIEKENLKVSCLSSWSVNPCTFSGEPSYRNDDENHHKQMSTVLNRLFDLADIFNTSYIRIYSLYRQEDFNLLSDEEKQRQYKHNAEVLLRHAEHAKNRGKILLVENEPPTLTSNCEELGILMKYTNHPHLKINWDIVNGWRAGEYPTLEKYEPIKRSIYQTHLKGASRLSNSITKENPYGLFGNFAIAGKDDFDHESIMKALAEYDPQAILTIDTHYPSFYQQDKLGEVEVVRRTKEYFEIVLKKEGAHE</sequence>
<evidence type="ECO:0000313" key="5">
    <source>
        <dbReference type="Proteomes" id="UP001178888"/>
    </source>
</evidence>
<dbReference type="Gene3D" id="3.20.20.150">
    <property type="entry name" value="Divalent-metal-dependent TIM barrel enzymes"/>
    <property type="match status" value="1"/>
</dbReference>
<evidence type="ECO:0000313" key="3">
    <source>
        <dbReference type="EMBL" id="TDK59451.1"/>
    </source>
</evidence>
<keyword evidence="5" id="KW-1185">Reference proteome</keyword>
<reference evidence="2" key="2">
    <citation type="submission" date="2023-08" db="EMBL/GenBank/DDBJ databases">
        <title>Nitrogen cycling bacteria in agricultural field soils.</title>
        <authorList>
            <person name="Jang J."/>
        </authorList>
    </citation>
    <scope>NUCLEOTIDE SEQUENCE</scope>
    <source>
        <strain evidence="2">PS3-36</strain>
    </source>
</reference>
<dbReference type="SUPFAM" id="SSF51658">
    <property type="entry name" value="Xylose isomerase-like"/>
    <property type="match status" value="1"/>
</dbReference>
<protein>
    <submittedName>
        <fullName evidence="3">Sugar phosphate isomerase/epimerase</fullName>
    </submittedName>
</protein>
<evidence type="ECO:0000313" key="4">
    <source>
        <dbReference type="Proteomes" id="UP000295132"/>
    </source>
</evidence>
<dbReference type="PANTHER" id="PTHR12110:SF41">
    <property type="entry name" value="INOSOSE DEHYDRATASE"/>
    <property type="match status" value="1"/>
</dbReference>
<organism evidence="3 4">
    <name type="scientific">Bacillus salipaludis</name>
    <dbReference type="NCBI Taxonomy" id="2547811"/>
    <lineage>
        <taxon>Bacteria</taxon>
        <taxon>Bacillati</taxon>
        <taxon>Bacillota</taxon>
        <taxon>Bacilli</taxon>
        <taxon>Bacillales</taxon>
        <taxon>Bacillaceae</taxon>
        <taxon>Bacillus</taxon>
    </lineage>
</organism>
<dbReference type="EMBL" id="JAVGVR010000001">
    <property type="protein sequence ID" value="MDQ6598163.1"/>
    <property type="molecule type" value="Genomic_DNA"/>
</dbReference>
<dbReference type="InterPro" id="IPR036237">
    <property type="entry name" value="Xyl_isomerase-like_sf"/>
</dbReference>
<name>A0A4V3ATD9_9BACI</name>
<dbReference type="AlphaFoldDB" id="A0A4V3ATD9"/>
<dbReference type="Proteomes" id="UP000295132">
    <property type="component" value="Unassembled WGS sequence"/>
</dbReference>
<reference evidence="3 4" key="1">
    <citation type="submission" date="2019-03" db="EMBL/GenBank/DDBJ databases">
        <title>Bacillus niacini sp. nov. a Nicotinate-Metabolizing Mesophile Isolated from Soil.</title>
        <authorList>
            <person name="Zhang G."/>
        </authorList>
    </citation>
    <scope>NUCLEOTIDE SEQUENCE [LARGE SCALE GENOMIC DNA]</scope>
    <source>
        <strain evidence="3 4">WN066</strain>
    </source>
</reference>
<keyword evidence="3" id="KW-0413">Isomerase</keyword>
<proteinExistence type="predicted"/>
<dbReference type="Pfam" id="PF01261">
    <property type="entry name" value="AP_endonuc_2"/>
    <property type="match status" value="1"/>
</dbReference>
<comment type="caution">
    <text evidence="3">The sequence shown here is derived from an EMBL/GenBank/DDBJ whole genome shotgun (WGS) entry which is preliminary data.</text>
</comment>
<dbReference type="EMBL" id="SMYO01000009">
    <property type="protein sequence ID" value="TDK59451.1"/>
    <property type="molecule type" value="Genomic_DNA"/>
</dbReference>
<accession>A0A4V3ATD9</accession>
<dbReference type="InterPro" id="IPR013022">
    <property type="entry name" value="Xyl_isomerase-like_TIM-brl"/>
</dbReference>
<dbReference type="GO" id="GO:0016853">
    <property type="term" value="F:isomerase activity"/>
    <property type="evidence" value="ECO:0007669"/>
    <property type="project" value="UniProtKB-KW"/>
</dbReference>
<evidence type="ECO:0000259" key="1">
    <source>
        <dbReference type="Pfam" id="PF01261"/>
    </source>
</evidence>
<feature type="domain" description="Xylose isomerase-like TIM barrel" evidence="1">
    <location>
        <begin position="21"/>
        <end position="277"/>
    </location>
</feature>
<dbReference type="Proteomes" id="UP001178888">
    <property type="component" value="Unassembled WGS sequence"/>
</dbReference>
<gene>
    <name evidence="3" type="ORF">E2K98_19720</name>
    <name evidence="2" type="ORF">RCG21_17670</name>
</gene>